<dbReference type="InterPro" id="IPR050834">
    <property type="entry name" value="Glycosyltransf_2"/>
</dbReference>
<reference evidence="2 3" key="1">
    <citation type="submission" date="2018-05" db="EMBL/GenBank/DDBJ databases">
        <title>complete genome sequence of Aquabacterium olei NBRC 110486.</title>
        <authorList>
            <person name="Tang B."/>
            <person name="Chang J."/>
            <person name="Zhang L."/>
            <person name="Yang H."/>
        </authorList>
    </citation>
    <scope>NUCLEOTIDE SEQUENCE [LARGE SCALE GENOMIC DNA]</scope>
    <source>
        <strain evidence="2 3">NBRC 110486</strain>
    </source>
</reference>
<name>A0A2U8FVM4_9BURK</name>
<dbReference type="PANTHER" id="PTHR43685">
    <property type="entry name" value="GLYCOSYLTRANSFERASE"/>
    <property type="match status" value="1"/>
</dbReference>
<dbReference type="Gene3D" id="3.90.550.10">
    <property type="entry name" value="Spore Coat Polysaccharide Biosynthesis Protein SpsA, Chain A"/>
    <property type="match status" value="1"/>
</dbReference>
<keyword evidence="3" id="KW-1185">Reference proteome</keyword>
<feature type="domain" description="Glycosyltransferase 2-like" evidence="1">
    <location>
        <begin position="5"/>
        <end position="122"/>
    </location>
</feature>
<gene>
    <name evidence="2" type="ORF">DEH84_14310</name>
</gene>
<sequence length="328" mass="37768">MSITLVMPTYNGGAYLREAIESVMRQRYQQWELLVSDDGSSDGTRDYLLQLKDPRIRVFLQEKNLGIFGNLNFLFQQVKTDIVQILCQDDWLTDEYALESCLNEWSILPEDVAFMRANHGSDFSSKDGGAFEAQWLPRIVDPGISDLYFLMFGCIPGNLSNVSLRTEIVAKHGWFDQRLPYAGDFDFWSRVGRSQRWVVSAVRVSTIRTHQNQASKTLNKVGELMPQMGELLRRLYSKVDERGLIDWRVRVAMQIVYVSQQRWAGLRSRMKTGSWSYMKHVNKYIGRGPWEIGVVFGWLIFLLSGGGRWFKKAAIGAVLSRHQGHLVR</sequence>
<dbReference type="KEGG" id="aon:DEH84_14310"/>
<evidence type="ECO:0000259" key="1">
    <source>
        <dbReference type="Pfam" id="PF00535"/>
    </source>
</evidence>
<dbReference type="Pfam" id="PF00535">
    <property type="entry name" value="Glycos_transf_2"/>
    <property type="match status" value="1"/>
</dbReference>
<dbReference type="Proteomes" id="UP000244892">
    <property type="component" value="Chromosome"/>
</dbReference>
<dbReference type="PANTHER" id="PTHR43685:SF2">
    <property type="entry name" value="GLYCOSYLTRANSFERASE 2-LIKE DOMAIN-CONTAINING PROTEIN"/>
    <property type="match status" value="1"/>
</dbReference>
<dbReference type="EMBL" id="CP029210">
    <property type="protein sequence ID" value="AWI54464.1"/>
    <property type="molecule type" value="Genomic_DNA"/>
</dbReference>
<dbReference type="AlphaFoldDB" id="A0A2U8FVM4"/>
<organism evidence="2 3">
    <name type="scientific">Aquabacterium olei</name>
    <dbReference type="NCBI Taxonomy" id="1296669"/>
    <lineage>
        <taxon>Bacteria</taxon>
        <taxon>Pseudomonadati</taxon>
        <taxon>Pseudomonadota</taxon>
        <taxon>Betaproteobacteria</taxon>
        <taxon>Burkholderiales</taxon>
        <taxon>Aquabacterium</taxon>
    </lineage>
</organism>
<evidence type="ECO:0000313" key="3">
    <source>
        <dbReference type="Proteomes" id="UP000244892"/>
    </source>
</evidence>
<dbReference type="InterPro" id="IPR029044">
    <property type="entry name" value="Nucleotide-diphossugar_trans"/>
</dbReference>
<dbReference type="SUPFAM" id="SSF53448">
    <property type="entry name" value="Nucleotide-diphospho-sugar transferases"/>
    <property type="match status" value="1"/>
</dbReference>
<dbReference type="InterPro" id="IPR001173">
    <property type="entry name" value="Glyco_trans_2-like"/>
</dbReference>
<accession>A0A2U8FVM4</accession>
<protein>
    <recommendedName>
        <fullName evidence="1">Glycosyltransferase 2-like domain-containing protein</fullName>
    </recommendedName>
</protein>
<proteinExistence type="predicted"/>
<evidence type="ECO:0000313" key="2">
    <source>
        <dbReference type="EMBL" id="AWI54464.1"/>
    </source>
</evidence>